<dbReference type="AlphaFoldDB" id="A0A090FWE6"/>
<name>A0A090FWE6_MESPL</name>
<proteinExistence type="predicted"/>
<dbReference type="EMBL" id="CCNE01000005">
    <property type="protein sequence ID" value="CDX51031.1"/>
    <property type="molecule type" value="Genomic_DNA"/>
</dbReference>
<protein>
    <submittedName>
        <fullName evidence="1">Uncharacterized protein</fullName>
    </submittedName>
</protein>
<gene>
    <name evidence="1" type="ORF">MPL3365_130260</name>
</gene>
<sequence>MSFTQSRGALLGDMHMPPYNVKSVTVPPVRGIVLKQNCFKQPE</sequence>
<dbReference type="Proteomes" id="UP000046122">
    <property type="component" value="Unassembled WGS sequence"/>
</dbReference>
<organism evidence="1 2">
    <name type="scientific">Mesorhizobium plurifarium</name>
    <dbReference type="NCBI Taxonomy" id="69974"/>
    <lineage>
        <taxon>Bacteria</taxon>
        <taxon>Pseudomonadati</taxon>
        <taxon>Pseudomonadota</taxon>
        <taxon>Alphaproteobacteria</taxon>
        <taxon>Hyphomicrobiales</taxon>
        <taxon>Phyllobacteriaceae</taxon>
        <taxon>Mesorhizobium</taxon>
    </lineage>
</organism>
<accession>A0A090FWE6</accession>
<evidence type="ECO:0000313" key="1">
    <source>
        <dbReference type="EMBL" id="CDX51031.1"/>
    </source>
</evidence>
<evidence type="ECO:0000313" key="2">
    <source>
        <dbReference type="Proteomes" id="UP000046122"/>
    </source>
</evidence>
<reference evidence="1 2" key="1">
    <citation type="submission" date="2014-08" db="EMBL/GenBank/DDBJ databases">
        <authorList>
            <person name="Moulin Lionel"/>
        </authorList>
    </citation>
    <scope>NUCLEOTIDE SEQUENCE [LARGE SCALE GENOMIC DNA]</scope>
</reference>